<evidence type="ECO:0000313" key="2">
    <source>
        <dbReference type="Proteomes" id="UP001198571"/>
    </source>
</evidence>
<organism evidence="1 2">
    <name type="scientific">Pseudogemmobacter faecipullorum</name>
    <dbReference type="NCBI Taxonomy" id="2755041"/>
    <lineage>
        <taxon>Bacteria</taxon>
        <taxon>Pseudomonadati</taxon>
        <taxon>Pseudomonadota</taxon>
        <taxon>Alphaproteobacteria</taxon>
        <taxon>Rhodobacterales</taxon>
        <taxon>Paracoccaceae</taxon>
        <taxon>Pseudogemmobacter</taxon>
    </lineage>
</organism>
<dbReference type="EMBL" id="JACDXX010000004">
    <property type="protein sequence ID" value="MCB5409442.1"/>
    <property type="molecule type" value="Genomic_DNA"/>
</dbReference>
<gene>
    <name evidence="1" type="ORF">H0485_05425</name>
</gene>
<dbReference type="SUPFAM" id="SSF51197">
    <property type="entry name" value="Clavaminate synthase-like"/>
    <property type="match status" value="1"/>
</dbReference>
<evidence type="ECO:0000313" key="1">
    <source>
        <dbReference type="EMBL" id="MCB5409442.1"/>
    </source>
</evidence>
<dbReference type="Proteomes" id="UP001198571">
    <property type="component" value="Unassembled WGS sequence"/>
</dbReference>
<accession>A0ABS8CJ76</accession>
<sequence>MALFNLFLKTSAPPSPAPAVPAPAIVPSARAARRMGNYFDEFSRGMNPFGFIPTFGVADASAGPEAIAALFDRFSIVKVRGVYTPAESAALSRLCAEFSGLPPRDFSAVFRGDKKGFAGGAPVLNDKRFWPYATNRHVTAAVQKILGAHAIEFGSSVAAHYSARGIHRDYRLLCEKEGSAYNISKPEKRIVRVLHYCAPEHMQGGMLGIIPFSHDERAFAEQSQRIGLKKPIAWFDTHRDELAKLRTSRNFAPIDEIDRHVVWVATDPGDVLITNSAMLHCGEHMLSPRYFFVSSYADINQETLPLARAAIRSDTARDYLHYLAGLGFGGASSVLAALQKDQ</sequence>
<reference evidence="1 2" key="1">
    <citation type="submission" date="2020-07" db="EMBL/GenBank/DDBJ databases">
        <title>Pseudogemmobacter sp. nov., isolated from poultry manure in Taiwan.</title>
        <authorList>
            <person name="Lin S.-Y."/>
            <person name="Tang Y.-S."/>
            <person name="Young C.-C."/>
        </authorList>
    </citation>
    <scope>NUCLEOTIDE SEQUENCE [LARGE SCALE GENOMIC DNA]</scope>
    <source>
        <strain evidence="1 2">CC-YST710</strain>
    </source>
</reference>
<name>A0ABS8CJ76_9RHOB</name>
<dbReference type="Gene3D" id="2.60.120.620">
    <property type="entry name" value="q2cbj1_9rhob like domain"/>
    <property type="match status" value="1"/>
</dbReference>
<proteinExistence type="predicted"/>
<dbReference type="RefSeq" id="WP_226934349.1">
    <property type="nucleotide sequence ID" value="NZ_JACDXX010000004.1"/>
</dbReference>
<protein>
    <submittedName>
        <fullName evidence="1">Uncharacterized protein</fullName>
    </submittedName>
</protein>
<keyword evidence="2" id="KW-1185">Reference proteome</keyword>
<comment type="caution">
    <text evidence="1">The sequence shown here is derived from an EMBL/GenBank/DDBJ whole genome shotgun (WGS) entry which is preliminary data.</text>
</comment>